<dbReference type="GO" id="GO:0005886">
    <property type="term" value="C:plasma membrane"/>
    <property type="evidence" value="ECO:0007669"/>
    <property type="project" value="TreeGrafter"/>
</dbReference>
<sequence length="382" mass="42368">MDHFLVTVSILLLFVTLSSSDQVILEEQPTPSKSWIWDASRPAGVSGGPAGWAKLTHYQTCDISLNGHPQPNNWLRSKPIGIHRGVKAVDITIEYRTKNCSSYPDNGGKYCKEYFDLYVHQSEQPKEPDPLTNNATYDKIAKTVPSALGSRVSQTFGVNVKGKYIVLAFHDQGSCTVLYSVTVKYYFCPETVHVRGLVNLLRTMAPANNSEPVVSNCIKNAVNEQGILRVNCQSDGVWNISSLQGNCICKIDMENAGGECKDCPEGKYNEGNGFNCTVIPSAPKNVQVIYVNRSALELKWQPPAVTGDQTHVFYDVDCLKPCEGEEENKCVNKACGSDVIFIPRKDSFNVSHVIVGNLTSYVNYTMKIYAKNRVSEVARRKH</sequence>
<dbReference type="EMBL" id="CALNXJ010000003">
    <property type="protein sequence ID" value="CAH3035805.1"/>
    <property type="molecule type" value="Genomic_DNA"/>
</dbReference>
<evidence type="ECO:0000256" key="4">
    <source>
        <dbReference type="ARBA" id="ARBA00022840"/>
    </source>
</evidence>
<dbReference type="SMART" id="SM00060">
    <property type="entry name" value="FN3"/>
    <property type="match status" value="1"/>
</dbReference>
<dbReference type="InterPro" id="IPR036116">
    <property type="entry name" value="FN3_sf"/>
</dbReference>
<feature type="signal peptide" evidence="8">
    <location>
        <begin position="1"/>
        <end position="20"/>
    </location>
</feature>
<evidence type="ECO:0000256" key="1">
    <source>
        <dbReference type="ARBA" id="ARBA00004167"/>
    </source>
</evidence>
<dbReference type="InterPro" id="IPR050449">
    <property type="entry name" value="Ephrin_rcpt_TKs"/>
</dbReference>
<organism evidence="11 12">
    <name type="scientific">Pocillopora meandrina</name>
    <dbReference type="NCBI Taxonomy" id="46732"/>
    <lineage>
        <taxon>Eukaryota</taxon>
        <taxon>Metazoa</taxon>
        <taxon>Cnidaria</taxon>
        <taxon>Anthozoa</taxon>
        <taxon>Hexacorallia</taxon>
        <taxon>Scleractinia</taxon>
        <taxon>Astrocoeniina</taxon>
        <taxon>Pocilloporidae</taxon>
        <taxon>Pocillopora</taxon>
    </lineage>
</organism>
<dbReference type="InterPro" id="IPR013783">
    <property type="entry name" value="Ig-like_fold"/>
</dbReference>
<dbReference type="GO" id="GO:0005524">
    <property type="term" value="F:ATP binding"/>
    <property type="evidence" value="ECO:0007669"/>
    <property type="project" value="UniProtKB-KW"/>
</dbReference>
<evidence type="ECO:0000256" key="2">
    <source>
        <dbReference type="ARBA" id="ARBA00022692"/>
    </source>
</evidence>
<dbReference type="Gene3D" id="2.60.40.10">
    <property type="entry name" value="Immunoglobulins"/>
    <property type="match status" value="1"/>
</dbReference>
<keyword evidence="12" id="KW-1185">Reference proteome</keyword>
<keyword evidence="7" id="KW-0675">Receptor</keyword>
<dbReference type="SUPFAM" id="SSF49265">
    <property type="entry name" value="Fibronectin type III"/>
    <property type="match status" value="1"/>
</dbReference>
<evidence type="ECO:0000256" key="7">
    <source>
        <dbReference type="ARBA" id="ARBA00023170"/>
    </source>
</evidence>
<dbReference type="PROSITE" id="PS50853">
    <property type="entry name" value="FN3"/>
    <property type="match status" value="1"/>
</dbReference>
<evidence type="ECO:0000259" key="10">
    <source>
        <dbReference type="PROSITE" id="PS51550"/>
    </source>
</evidence>
<dbReference type="InterPro" id="IPR008979">
    <property type="entry name" value="Galactose-bd-like_sf"/>
</dbReference>
<comment type="subcellular location">
    <subcellularLocation>
        <location evidence="1">Membrane</location>
        <topology evidence="1">Single-pass membrane protein</topology>
    </subcellularLocation>
</comment>
<dbReference type="PROSITE" id="PS51550">
    <property type="entry name" value="EPH_LBD"/>
    <property type="match status" value="1"/>
</dbReference>
<dbReference type="Proteomes" id="UP001159428">
    <property type="component" value="Unassembled WGS sequence"/>
</dbReference>
<evidence type="ECO:0000256" key="5">
    <source>
        <dbReference type="ARBA" id="ARBA00022989"/>
    </source>
</evidence>
<gene>
    <name evidence="11" type="ORF">PMEA_00016493</name>
</gene>
<dbReference type="InterPro" id="IPR003961">
    <property type="entry name" value="FN3_dom"/>
</dbReference>
<evidence type="ECO:0000259" key="9">
    <source>
        <dbReference type="PROSITE" id="PS50853"/>
    </source>
</evidence>
<dbReference type="CDD" id="cd00063">
    <property type="entry name" value="FN3"/>
    <property type="match status" value="1"/>
</dbReference>
<evidence type="ECO:0000256" key="3">
    <source>
        <dbReference type="ARBA" id="ARBA00022741"/>
    </source>
</evidence>
<dbReference type="Gene3D" id="2.60.40.1770">
    <property type="entry name" value="ephrin a2 ectodomain"/>
    <property type="match status" value="1"/>
</dbReference>
<comment type="caution">
    <text evidence="11">The sequence shown here is derived from an EMBL/GenBank/DDBJ whole genome shotgun (WGS) entry which is preliminary data.</text>
</comment>
<dbReference type="AlphaFoldDB" id="A0AAU9VW02"/>
<dbReference type="Gene3D" id="2.60.120.260">
    <property type="entry name" value="Galactose-binding domain-like"/>
    <property type="match status" value="1"/>
</dbReference>
<proteinExistence type="predicted"/>
<protein>
    <submittedName>
        <fullName evidence="11">Uncharacterized protein</fullName>
    </submittedName>
</protein>
<keyword evidence="2" id="KW-0812">Transmembrane</keyword>
<feature type="domain" description="Eph LBD" evidence="10">
    <location>
        <begin position="10"/>
        <end position="193"/>
    </location>
</feature>
<dbReference type="Pfam" id="PF00041">
    <property type="entry name" value="fn3"/>
    <property type="match status" value="1"/>
</dbReference>
<accession>A0AAU9VW02</accession>
<keyword evidence="6" id="KW-0472">Membrane</keyword>
<dbReference type="Pfam" id="PF01404">
    <property type="entry name" value="Ephrin_lbd"/>
    <property type="match status" value="1"/>
</dbReference>
<keyword evidence="4" id="KW-0067">ATP-binding</keyword>
<evidence type="ECO:0000313" key="11">
    <source>
        <dbReference type="EMBL" id="CAH3035805.1"/>
    </source>
</evidence>
<dbReference type="SUPFAM" id="SSF49785">
    <property type="entry name" value="Galactose-binding domain-like"/>
    <property type="match status" value="1"/>
</dbReference>
<dbReference type="PANTHER" id="PTHR46877">
    <property type="entry name" value="EPH RECEPTOR A5"/>
    <property type="match status" value="1"/>
</dbReference>
<dbReference type="InterPro" id="IPR001090">
    <property type="entry name" value="Ephrin_rcpt_lig-bd_dom"/>
</dbReference>
<feature type="chain" id="PRO_5043482573" evidence="8">
    <location>
        <begin position="21"/>
        <end position="382"/>
    </location>
</feature>
<evidence type="ECO:0000256" key="8">
    <source>
        <dbReference type="SAM" id="SignalP"/>
    </source>
</evidence>
<reference evidence="11 12" key="1">
    <citation type="submission" date="2022-05" db="EMBL/GenBank/DDBJ databases">
        <authorList>
            <consortium name="Genoscope - CEA"/>
            <person name="William W."/>
        </authorList>
    </citation>
    <scope>NUCLEOTIDE SEQUENCE [LARGE SCALE GENOMIC DNA]</scope>
</reference>
<dbReference type="PANTHER" id="PTHR46877:SF14">
    <property type="entry name" value="RECEPTOR PROTEIN-TYROSINE KINASE"/>
    <property type="match status" value="1"/>
</dbReference>
<name>A0AAU9VW02_9CNID</name>
<feature type="domain" description="Fibronectin type-III" evidence="9">
    <location>
        <begin position="282"/>
        <end position="382"/>
    </location>
</feature>
<evidence type="ECO:0000313" key="12">
    <source>
        <dbReference type="Proteomes" id="UP001159428"/>
    </source>
</evidence>
<dbReference type="SMART" id="SM00615">
    <property type="entry name" value="EPH_lbd"/>
    <property type="match status" value="1"/>
</dbReference>
<keyword evidence="8" id="KW-0732">Signal</keyword>
<evidence type="ECO:0000256" key="6">
    <source>
        <dbReference type="ARBA" id="ARBA00023136"/>
    </source>
</evidence>
<keyword evidence="3" id="KW-0547">Nucleotide-binding</keyword>
<keyword evidence="5" id="KW-1133">Transmembrane helix</keyword>